<sequence>MPGQADASVDTSAAGFGLDIQGVVLSIGWCHLSKALEINNLLSSPGLSKGDDHWIIAVQTQWQDKGDGYWRAIEACDLLLDGKRRPLPHSIFTLPAAQTGTVLPDLVPTSGMVDMKQENDTVLPAFTEESTRR</sequence>
<accession>A0A4V1WP59</accession>
<evidence type="ECO:0000313" key="2">
    <source>
        <dbReference type="Proteomes" id="UP000291422"/>
    </source>
</evidence>
<dbReference type="EMBL" id="PDXD01000147">
    <property type="protein sequence ID" value="RYN58602.1"/>
    <property type="molecule type" value="Genomic_DNA"/>
</dbReference>
<reference evidence="2" key="1">
    <citation type="journal article" date="2019" name="bioRxiv">
        <title>Genomics, evolutionary history and diagnostics of the Alternaria alternata species group including apple and Asian pear pathotypes.</title>
        <authorList>
            <person name="Armitage A.D."/>
            <person name="Cockerton H.M."/>
            <person name="Sreenivasaprasad S."/>
            <person name="Woodhall J.W."/>
            <person name="Lane C.R."/>
            <person name="Harrison R.J."/>
            <person name="Clarkson J.P."/>
        </authorList>
    </citation>
    <scope>NUCLEOTIDE SEQUENCE [LARGE SCALE GENOMIC DNA]</scope>
    <source>
        <strain evidence="2">FERA 1177</strain>
    </source>
</reference>
<dbReference type="Proteomes" id="UP000291422">
    <property type="component" value="Unassembled WGS sequence"/>
</dbReference>
<dbReference type="AlphaFoldDB" id="A0A4V1WP59"/>
<protein>
    <submittedName>
        <fullName evidence="1">Uncharacterized protein</fullName>
    </submittedName>
</protein>
<evidence type="ECO:0000313" key="1">
    <source>
        <dbReference type="EMBL" id="RYN58602.1"/>
    </source>
</evidence>
<gene>
    <name evidence="1" type="ORF">AA0117_g13165</name>
</gene>
<name>A0A4V1WP59_ALTAL</name>
<comment type="caution">
    <text evidence="1">The sequence shown here is derived from an EMBL/GenBank/DDBJ whole genome shotgun (WGS) entry which is preliminary data.</text>
</comment>
<proteinExistence type="predicted"/>
<organism evidence="1 2">
    <name type="scientific">Alternaria alternata</name>
    <name type="common">Alternaria rot fungus</name>
    <name type="synonym">Torula alternata</name>
    <dbReference type="NCBI Taxonomy" id="5599"/>
    <lineage>
        <taxon>Eukaryota</taxon>
        <taxon>Fungi</taxon>
        <taxon>Dikarya</taxon>
        <taxon>Ascomycota</taxon>
        <taxon>Pezizomycotina</taxon>
        <taxon>Dothideomycetes</taxon>
        <taxon>Pleosporomycetidae</taxon>
        <taxon>Pleosporales</taxon>
        <taxon>Pleosporineae</taxon>
        <taxon>Pleosporaceae</taxon>
        <taxon>Alternaria</taxon>
        <taxon>Alternaria sect. Alternaria</taxon>
        <taxon>Alternaria alternata complex</taxon>
    </lineage>
</organism>